<protein>
    <submittedName>
        <fullName evidence="1">Os03g0604700 protein</fullName>
    </submittedName>
</protein>
<reference evidence="2" key="2">
    <citation type="journal article" date="2008" name="Nucleic Acids Res.">
        <title>The rice annotation project database (RAP-DB): 2008 update.</title>
        <authorList>
            <consortium name="The rice annotation project (RAP)"/>
        </authorList>
    </citation>
    <scope>GENOME REANNOTATION</scope>
    <source>
        <strain evidence="2">cv. Nipponbare</strain>
    </source>
</reference>
<dbReference type="EMBL" id="AP008209">
    <property type="protein sequence ID" value="BAF12547.1"/>
    <property type="molecule type" value="Genomic_DNA"/>
</dbReference>
<dbReference type="Proteomes" id="UP000000763">
    <property type="component" value="Chromosome 3"/>
</dbReference>
<accession>A0A0P0W0R4</accession>
<evidence type="ECO:0000313" key="1">
    <source>
        <dbReference type="EMBL" id="BAF12547.1"/>
    </source>
</evidence>
<name>A0A0P0W0R4_ORYSJ</name>
<dbReference type="AlphaFoldDB" id="A0A0P0W0R4"/>
<proteinExistence type="predicted"/>
<organism evidence="1 2">
    <name type="scientific">Oryza sativa subsp. japonica</name>
    <name type="common">Rice</name>
    <dbReference type="NCBI Taxonomy" id="39947"/>
    <lineage>
        <taxon>Eukaryota</taxon>
        <taxon>Viridiplantae</taxon>
        <taxon>Streptophyta</taxon>
        <taxon>Embryophyta</taxon>
        <taxon>Tracheophyta</taxon>
        <taxon>Spermatophyta</taxon>
        <taxon>Magnoliopsida</taxon>
        <taxon>Liliopsida</taxon>
        <taxon>Poales</taxon>
        <taxon>Poaceae</taxon>
        <taxon>BOP clade</taxon>
        <taxon>Oryzoideae</taxon>
        <taxon>Oryzeae</taxon>
        <taxon>Oryzinae</taxon>
        <taxon>Oryza</taxon>
        <taxon>Oryza sativa</taxon>
    </lineage>
</organism>
<evidence type="ECO:0000313" key="2">
    <source>
        <dbReference type="Proteomes" id="UP000000763"/>
    </source>
</evidence>
<dbReference type="Gramene" id="Os03t0604700-01">
    <property type="protein sequence ID" value="Os03t0604700-01"/>
    <property type="gene ID" value="Os03g0604700"/>
</dbReference>
<gene>
    <name evidence="1" type="ordered locus">Os03g0604700</name>
</gene>
<dbReference type="KEGG" id="dosa:Os03g0604700"/>
<reference evidence="1 2" key="1">
    <citation type="journal article" date="2005" name="Nature">
        <title>The map-based sequence of the rice genome.</title>
        <authorList>
            <consortium name="International rice genome sequencing project (IRGSP)"/>
            <person name="Matsumoto T."/>
            <person name="Wu J."/>
            <person name="Kanamori H."/>
            <person name="Katayose Y."/>
            <person name="Fujisawa M."/>
            <person name="Namiki N."/>
            <person name="Mizuno H."/>
            <person name="Yamamoto K."/>
            <person name="Antonio B.A."/>
            <person name="Baba T."/>
            <person name="Sakata K."/>
            <person name="Nagamura Y."/>
            <person name="Aoki H."/>
            <person name="Arikawa K."/>
            <person name="Arita K."/>
            <person name="Bito T."/>
            <person name="Chiden Y."/>
            <person name="Fujitsuka N."/>
            <person name="Fukunaka R."/>
            <person name="Hamada M."/>
            <person name="Harada C."/>
            <person name="Hayashi A."/>
            <person name="Hijishita S."/>
            <person name="Honda M."/>
            <person name="Hosokawa S."/>
            <person name="Ichikawa Y."/>
            <person name="Idonuma A."/>
            <person name="Iijima M."/>
            <person name="Ikeda M."/>
            <person name="Ikeno M."/>
            <person name="Ito K."/>
            <person name="Ito S."/>
            <person name="Ito T."/>
            <person name="Ito Y."/>
            <person name="Ito Y."/>
            <person name="Iwabuchi A."/>
            <person name="Kamiya K."/>
            <person name="Karasawa W."/>
            <person name="Kurita K."/>
            <person name="Katagiri S."/>
            <person name="Kikuta A."/>
            <person name="Kobayashi H."/>
            <person name="Kobayashi N."/>
            <person name="Machita K."/>
            <person name="Maehara T."/>
            <person name="Masukawa M."/>
            <person name="Mizubayashi T."/>
            <person name="Mukai Y."/>
            <person name="Nagasaki H."/>
            <person name="Nagata Y."/>
            <person name="Naito S."/>
            <person name="Nakashima M."/>
            <person name="Nakama Y."/>
            <person name="Nakamichi Y."/>
            <person name="Nakamura M."/>
            <person name="Meguro A."/>
            <person name="Negishi M."/>
            <person name="Ohta I."/>
            <person name="Ohta T."/>
            <person name="Okamoto M."/>
            <person name="Ono N."/>
            <person name="Saji S."/>
            <person name="Sakaguchi M."/>
            <person name="Sakai K."/>
            <person name="Shibata M."/>
            <person name="Shimokawa T."/>
            <person name="Song J."/>
            <person name="Takazaki Y."/>
            <person name="Terasawa K."/>
            <person name="Tsugane M."/>
            <person name="Tsuji K."/>
            <person name="Ueda S."/>
            <person name="Waki K."/>
            <person name="Yamagata H."/>
            <person name="Yamamoto M."/>
            <person name="Yamamoto S."/>
            <person name="Yamane H."/>
            <person name="Yoshiki S."/>
            <person name="Yoshihara R."/>
            <person name="Yukawa K."/>
            <person name="Zhong H."/>
            <person name="Yano M."/>
            <person name="Yuan Q."/>
            <person name="Ouyang S."/>
            <person name="Liu J."/>
            <person name="Jones K.M."/>
            <person name="Gansberger K."/>
            <person name="Moffat K."/>
            <person name="Hill J."/>
            <person name="Bera J."/>
            <person name="Fadrosh D."/>
            <person name="Jin S."/>
            <person name="Johri S."/>
            <person name="Kim M."/>
            <person name="Overton L."/>
            <person name="Reardon M."/>
            <person name="Tsitrin T."/>
            <person name="Vuong H."/>
            <person name="Weaver B."/>
            <person name="Ciecko A."/>
            <person name="Tallon L."/>
            <person name="Jackson J."/>
            <person name="Pai G."/>
            <person name="Aken S.V."/>
            <person name="Utterback T."/>
            <person name="Reidmuller S."/>
            <person name="Feldblyum T."/>
            <person name="Hsiao J."/>
            <person name="Zismann V."/>
            <person name="Iobst S."/>
            <person name="de Vazeille A.R."/>
            <person name="Buell C.R."/>
            <person name="Ying K."/>
            <person name="Li Y."/>
            <person name="Lu T."/>
            <person name="Huang Y."/>
            <person name="Zhao Q."/>
            <person name="Feng Q."/>
            <person name="Zhang L."/>
            <person name="Zhu J."/>
            <person name="Weng Q."/>
            <person name="Mu J."/>
            <person name="Lu Y."/>
            <person name="Fan D."/>
            <person name="Liu Y."/>
            <person name="Guan J."/>
            <person name="Zhang Y."/>
            <person name="Yu S."/>
            <person name="Liu X."/>
            <person name="Zhang Y."/>
            <person name="Hong G."/>
            <person name="Han B."/>
            <person name="Choisne N."/>
            <person name="Demange N."/>
            <person name="Orjeda G."/>
            <person name="Samain S."/>
            <person name="Cattolico L."/>
            <person name="Pelletier E."/>
            <person name="Couloux A."/>
            <person name="Segurens B."/>
            <person name="Wincker P."/>
            <person name="D'Hont A."/>
            <person name="Scarpelli C."/>
            <person name="Weissenbach J."/>
            <person name="Salanoubat M."/>
            <person name="Quetier F."/>
            <person name="Yu Y."/>
            <person name="Kim H.R."/>
            <person name="Rambo T."/>
            <person name="Currie J."/>
            <person name="Collura K."/>
            <person name="Luo M."/>
            <person name="Yang T."/>
            <person name="Ammiraju J.S.S."/>
            <person name="Engler F."/>
            <person name="Soderlund C."/>
            <person name="Wing R.A."/>
            <person name="Palmer L.E."/>
            <person name="de la Bastide M."/>
            <person name="Spiegel L."/>
            <person name="Nascimento L."/>
            <person name="Zutavern T."/>
            <person name="O'Shaughnessy A."/>
            <person name="Dike S."/>
            <person name="Dedhia N."/>
            <person name="Preston R."/>
            <person name="Balija V."/>
            <person name="McCombie W.R."/>
            <person name="Chow T."/>
            <person name="Chen H."/>
            <person name="Chung M."/>
            <person name="Chen C."/>
            <person name="Shaw J."/>
            <person name="Wu H."/>
            <person name="Hsiao K."/>
            <person name="Chao Y."/>
            <person name="Chu M."/>
            <person name="Cheng C."/>
            <person name="Hour A."/>
            <person name="Lee P."/>
            <person name="Lin S."/>
            <person name="Lin Y."/>
            <person name="Liou J."/>
            <person name="Liu S."/>
            <person name="Hsing Y."/>
            <person name="Raghuvanshi S."/>
            <person name="Mohanty A."/>
            <person name="Bharti A.K."/>
            <person name="Gaur A."/>
            <person name="Gupta V."/>
            <person name="Kumar D."/>
            <person name="Ravi V."/>
            <person name="Vij S."/>
            <person name="Kapur A."/>
            <person name="Khurana P."/>
            <person name="Khurana P."/>
            <person name="Khurana J.P."/>
            <person name="Tyagi A.K."/>
            <person name="Gaikwad K."/>
            <person name="Singh A."/>
            <person name="Dalal V."/>
            <person name="Srivastava S."/>
            <person name="Dixit A."/>
            <person name="Pal A.K."/>
            <person name="Ghazi I.A."/>
            <person name="Yadav M."/>
            <person name="Pandit A."/>
            <person name="Bhargava A."/>
            <person name="Sureshbabu K."/>
            <person name="Batra K."/>
            <person name="Sharma T.R."/>
            <person name="Mohapatra T."/>
            <person name="Singh N.K."/>
            <person name="Messing J."/>
            <person name="Nelson A.B."/>
            <person name="Fuks G."/>
            <person name="Kavchok S."/>
            <person name="Keizer G."/>
            <person name="Linton E."/>
            <person name="Llaca V."/>
            <person name="Song R."/>
            <person name="Tanyolac B."/>
            <person name="Young S."/>
            <person name="Ho-Il K."/>
            <person name="Hahn J.H."/>
            <person name="Sangsakoo G."/>
            <person name="Vanavichit A."/>
            <person name="de Mattos Luiz.A.T."/>
            <person name="Zimmer P.D."/>
            <person name="Malone G."/>
            <person name="Dellagostin O."/>
            <person name="de Oliveira A.C."/>
            <person name="Bevan M."/>
            <person name="Bancroft I."/>
            <person name="Minx P."/>
            <person name="Cordum H."/>
            <person name="Wilson R."/>
            <person name="Cheng Z."/>
            <person name="Jin W."/>
            <person name="Jiang J."/>
            <person name="Leong S.A."/>
            <person name="Iwama H."/>
            <person name="Gojobori T."/>
            <person name="Itoh T."/>
            <person name="Niimura Y."/>
            <person name="Fujii Y."/>
            <person name="Habara T."/>
            <person name="Sakai H."/>
            <person name="Sato Y."/>
            <person name="Wilson G."/>
            <person name="Kumar K."/>
            <person name="McCouch S."/>
            <person name="Juretic N."/>
            <person name="Hoen D."/>
            <person name="Wright S."/>
            <person name="Bruskiewich R."/>
            <person name="Bureau T."/>
            <person name="Miyao A."/>
            <person name="Hirochika H."/>
            <person name="Nishikawa T."/>
            <person name="Kadowaki K."/>
            <person name="Sugiura M."/>
            <person name="Burr B."/>
            <person name="Sasaki T."/>
        </authorList>
    </citation>
    <scope>NUCLEOTIDE SEQUENCE [LARGE SCALE GENOMIC DNA]</scope>
    <source>
        <strain evidence="2">cv. Nipponbare</strain>
    </source>
</reference>
<sequence>MKNSAPRCFNHGSFASFHCLSGCFSSCNFLPCHSRVVRIGTSQSLIKRCSHAIALLKYTKRNNFNSDATIIFNGNFPLLIKRTKSRQQ</sequence>